<dbReference type="EMBL" id="LRBV02000006">
    <property type="status" value="NOT_ANNOTATED_CDS"/>
    <property type="molecule type" value="Genomic_DNA"/>
</dbReference>
<dbReference type="EnsemblPlants" id="QL06p033429:mrna">
    <property type="protein sequence ID" value="QL06p033429:mrna"/>
    <property type="gene ID" value="QL06p033429"/>
</dbReference>
<sequence>MQKFNNALLAKQVWRLIHQKDTLLYRVFSAKYFPNGSILDTPIHPKCSYAWRSILQAHEVINKRAIWLVENGHMIDFWNHRWLLDPNYSKNVSPRASSTVNRVSDLFYTNTRIWDPGRLKSNFYLWKAEMVSKIHCGSQILASTFCIKNSTGLLWILWKSCSKTARVFSARAKDLVMEYFDVHKQAPRVNVRRPLDHLSPPPEHCYKANFDAAFFENSACAGIGVVY</sequence>
<organism evidence="1 2">
    <name type="scientific">Quercus lobata</name>
    <name type="common">Valley oak</name>
    <dbReference type="NCBI Taxonomy" id="97700"/>
    <lineage>
        <taxon>Eukaryota</taxon>
        <taxon>Viridiplantae</taxon>
        <taxon>Streptophyta</taxon>
        <taxon>Embryophyta</taxon>
        <taxon>Tracheophyta</taxon>
        <taxon>Spermatophyta</taxon>
        <taxon>Magnoliopsida</taxon>
        <taxon>eudicotyledons</taxon>
        <taxon>Gunneridae</taxon>
        <taxon>Pentapetalae</taxon>
        <taxon>rosids</taxon>
        <taxon>fabids</taxon>
        <taxon>Fagales</taxon>
        <taxon>Fagaceae</taxon>
        <taxon>Quercus</taxon>
    </lineage>
</organism>
<evidence type="ECO:0000313" key="1">
    <source>
        <dbReference type="EnsemblPlants" id="QL06p033429:mrna"/>
    </source>
</evidence>
<dbReference type="Proteomes" id="UP000594261">
    <property type="component" value="Chromosome 6"/>
</dbReference>
<keyword evidence="2" id="KW-1185">Reference proteome</keyword>
<dbReference type="InParanoid" id="A0A7N2LYF6"/>
<proteinExistence type="predicted"/>
<dbReference type="AlphaFoldDB" id="A0A7N2LYF6"/>
<reference evidence="1" key="2">
    <citation type="submission" date="2021-01" db="UniProtKB">
        <authorList>
            <consortium name="EnsemblPlants"/>
        </authorList>
    </citation>
    <scope>IDENTIFICATION</scope>
</reference>
<accession>A0A7N2LYF6</accession>
<reference evidence="1 2" key="1">
    <citation type="journal article" date="2016" name="G3 (Bethesda)">
        <title>First Draft Assembly and Annotation of the Genome of a California Endemic Oak Quercus lobata Nee (Fagaceae).</title>
        <authorList>
            <person name="Sork V.L."/>
            <person name="Fitz-Gibbon S.T."/>
            <person name="Puiu D."/>
            <person name="Crepeau M."/>
            <person name="Gugger P.F."/>
            <person name="Sherman R."/>
            <person name="Stevens K."/>
            <person name="Langley C.H."/>
            <person name="Pellegrini M."/>
            <person name="Salzberg S.L."/>
        </authorList>
    </citation>
    <scope>NUCLEOTIDE SEQUENCE [LARGE SCALE GENOMIC DNA]</scope>
    <source>
        <strain evidence="1 2">cv. SW786</strain>
    </source>
</reference>
<dbReference type="Gramene" id="QL06p033429:mrna">
    <property type="protein sequence ID" value="QL06p033429:mrna"/>
    <property type="gene ID" value="QL06p033429"/>
</dbReference>
<protein>
    <submittedName>
        <fullName evidence="1">Uncharacterized protein</fullName>
    </submittedName>
</protein>
<evidence type="ECO:0000313" key="2">
    <source>
        <dbReference type="Proteomes" id="UP000594261"/>
    </source>
</evidence>
<name>A0A7N2LYF6_QUELO</name>